<dbReference type="CDD" id="cd00130">
    <property type="entry name" value="PAS"/>
    <property type="match status" value="1"/>
</dbReference>
<dbReference type="InterPro" id="IPR035965">
    <property type="entry name" value="PAS-like_dom_sf"/>
</dbReference>
<protein>
    <submittedName>
        <fullName evidence="2">PAS domain-containing protein</fullName>
    </submittedName>
</protein>
<dbReference type="Gene3D" id="3.30.450.20">
    <property type="entry name" value="PAS domain"/>
    <property type="match status" value="1"/>
</dbReference>
<organism evidence="2 3">
    <name type="scientific">Phaeospirillum tilakii</name>
    <dbReference type="NCBI Taxonomy" id="741673"/>
    <lineage>
        <taxon>Bacteria</taxon>
        <taxon>Pseudomonadati</taxon>
        <taxon>Pseudomonadota</taxon>
        <taxon>Alphaproteobacteria</taxon>
        <taxon>Rhodospirillales</taxon>
        <taxon>Rhodospirillaceae</taxon>
        <taxon>Phaeospirillum</taxon>
    </lineage>
</organism>
<accession>A0ABW5C4K0</accession>
<dbReference type="SUPFAM" id="SSF55785">
    <property type="entry name" value="PYP-like sensor domain (PAS domain)"/>
    <property type="match status" value="1"/>
</dbReference>
<dbReference type="Proteomes" id="UP001597296">
    <property type="component" value="Unassembled WGS sequence"/>
</dbReference>
<reference evidence="3" key="1">
    <citation type="journal article" date="2019" name="Int. J. Syst. Evol. Microbiol.">
        <title>The Global Catalogue of Microorganisms (GCM) 10K type strain sequencing project: providing services to taxonomists for standard genome sequencing and annotation.</title>
        <authorList>
            <consortium name="The Broad Institute Genomics Platform"/>
            <consortium name="The Broad Institute Genome Sequencing Center for Infectious Disease"/>
            <person name="Wu L."/>
            <person name="Ma J."/>
        </authorList>
    </citation>
    <scope>NUCLEOTIDE SEQUENCE [LARGE SCALE GENOMIC DNA]</scope>
    <source>
        <strain evidence="3">KCTC 15012</strain>
    </source>
</reference>
<evidence type="ECO:0000313" key="3">
    <source>
        <dbReference type="Proteomes" id="UP001597296"/>
    </source>
</evidence>
<evidence type="ECO:0000259" key="1">
    <source>
        <dbReference type="PROSITE" id="PS50112"/>
    </source>
</evidence>
<dbReference type="InterPro" id="IPR013655">
    <property type="entry name" value="PAS_fold_3"/>
</dbReference>
<keyword evidence="3" id="KW-1185">Reference proteome</keyword>
<dbReference type="RefSeq" id="WP_377313455.1">
    <property type="nucleotide sequence ID" value="NZ_JBHUIY010000001.1"/>
</dbReference>
<dbReference type="EMBL" id="JBHUIY010000001">
    <property type="protein sequence ID" value="MFD2232279.1"/>
    <property type="molecule type" value="Genomic_DNA"/>
</dbReference>
<sequence length="173" mass="19194">MGGDLVVPGREVTFADNELIVSKTDLQGRITYCNDVFVRVSGYREAELLGKPHNVIRHAAMPRTIFRLLWETIGRGEEIFAYVVNRCKNGDHYWVLAHVTPDWAADGSPIGYHSNRRVARREALAAIRPLYARLAEAEAGAADRKAGLEAGGALLESILAEKGKSYEQFVLEL</sequence>
<dbReference type="Pfam" id="PF08447">
    <property type="entry name" value="PAS_3"/>
    <property type="match status" value="1"/>
</dbReference>
<gene>
    <name evidence="2" type="ORF">ACFSNB_00525</name>
</gene>
<comment type="caution">
    <text evidence="2">The sequence shown here is derived from an EMBL/GenBank/DDBJ whole genome shotgun (WGS) entry which is preliminary data.</text>
</comment>
<proteinExistence type="predicted"/>
<evidence type="ECO:0000313" key="2">
    <source>
        <dbReference type="EMBL" id="MFD2232279.1"/>
    </source>
</evidence>
<dbReference type="PROSITE" id="PS50112">
    <property type="entry name" value="PAS"/>
    <property type="match status" value="1"/>
</dbReference>
<feature type="domain" description="PAS" evidence="1">
    <location>
        <begin position="25"/>
        <end position="51"/>
    </location>
</feature>
<dbReference type="InterPro" id="IPR000014">
    <property type="entry name" value="PAS"/>
</dbReference>
<name>A0ABW5C4K0_9PROT</name>
<dbReference type="NCBIfam" id="TIGR00229">
    <property type="entry name" value="sensory_box"/>
    <property type="match status" value="1"/>
</dbReference>